<dbReference type="EMBL" id="QQWG01000001">
    <property type="protein sequence ID" value="RRG24599.1"/>
    <property type="molecule type" value="Genomic_DNA"/>
</dbReference>
<reference evidence="2 3" key="1">
    <citation type="submission" date="2018-07" db="EMBL/GenBank/DDBJ databases">
        <title>Draft genome sequence of Ancylomarina sp. M1P.</title>
        <authorList>
            <person name="Yadav S."/>
            <person name="Villanueva L."/>
            <person name="Damste J.S.S."/>
        </authorList>
    </citation>
    <scope>NUCLEOTIDE SEQUENCE [LARGE SCALE GENOMIC DNA]</scope>
    <source>
        <strain evidence="2 3">M1P</strain>
    </source>
</reference>
<dbReference type="Proteomes" id="UP000285794">
    <property type="component" value="Unassembled WGS sequence"/>
</dbReference>
<dbReference type="NCBIfam" id="TIGR04183">
    <property type="entry name" value="Por_Secre_tail"/>
    <property type="match status" value="1"/>
</dbReference>
<sequence length="171" mass="19865">MGNNIFLEMLGFKLLSCERYLYTSYFVGQFEWYSKKKHMLRLLLVKKYLFLLIVLLLASIPVVKADTPAYPPFYDSNTTNLLYSINTPADQLDDITKKEPSFYPNPVKDIVNLTNQEDVIRVRVISLTGKTLIDIKRPKENINLSHLPKGMYLINFDMNDGKRVARKLVKK</sequence>
<accession>A0A425Y7T1</accession>
<keyword evidence="3" id="KW-1185">Reference proteome</keyword>
<name>A0A425Y7T1_9BACT</name>
<protein>
    <submittedName>
        <fullName evidence="2">T9SS C-terminal target domain-containing protein</fullName>
    </submittedName>
</protein>
<evidence type="ECO:0000259" key="1">
    <source>
        <dbReference type="Pfam" id="PF18962"/>
    </source>
</evidence>
<gene>
    <name evidence="2" type="ORF">DWB61_00865</name>
</gene>
<dbReference type="AlphaFoldDB" id="A0A425Y7T1"/>
<feature type="domain" description="Secretion system C-terminal sorting" evidence="1">
    <location>
        <begin position="103"/>
        <end position="169"/>
    </location>
</feature>
<evidence type="ECO:0000313" key="2">
    <source>
        <dbReference type="EMBL" id="RRG24599.1"/>
    </source>
</evidence>
<dbReference type="InterPro" id="IPR026444">
    <property type="entry name" value="Secre_tail"/>
</dbReference>
<evidence type="ECO:0000313" key="3">
    <source>
        <dbReference type="Proteomes" id="UP000285794"/>
    </source>
</evidence>
<dbReference type="Pfam" id="PF18962">
    <property type="entry name" value="Por_Secre_tail"/>
    <property type="match status" value="1"/>
</dbReference>
<dbReference type="RefSeq" id="WP_125028965.1">
    <property type="nucleotide sequence ID" value="NZ_WOTV01000001.1"/>
</dbReference>
<organism evidence="2 3">
    <name type="scientific">Ancylomarina euxinus</name>
    <dbReference type="NCBI Taxonomy" id="2283627"/>
    <lineage>
        <taxon>Bacteria</taxon>
        <taxon>Pseudomonadati</taxon>
        <taxon>Bacteroidota</taxon>
        <taxon>Bacteroidia</taxon>
        <taxon>Marinilabiliales</taxon>
        <taxon>Marinifilaceae</taxon>
        <taxon>Ancylomarina</taxon>
    </lineage>
</organism>
<proteinExistence type="predicted"/>
<comment type="caution">
    <text evidence="2">The sequence shown here is derived from an EMBL/GenBank/DDBJ whole genome shotgun (WGS) entry which is preliminary data.</text>
</comment>